<accession>A0A8J6NUJ5</accession>
<dbReference type="Pfam" id="PF00226">
    <property type="entry name" value="DnaJ"/>
    <property type="match status" value="1"/>
</dbReference>
<reference evidence="8 9" key="1">
    <citation type="submission" date="2020-08" db="EMBL/GenBank/DDBJ databases">
        <title>Bridging the membrane lipid divide: bacteria of the FCB group superphylum have the potential to synthesize archaeal ether lipids.</title>
        <authorList>
            <person name="Villanueva L."/>
            <person name="Von Meijenfeldt F.A.B."/>
            <person name="Westbye A.B."/>
            <person name="Yadav S."/>
            <person name="Hopmans E.C."/>
            <person name="Dutilh B.E."/>
            <person name="Sinninghe Damste J.S."/>
        </authorList>
    </citation>
    <scope>NUCLEOTIDE SEQUENCE [LARGE SCALE GENOMIC DNA]</scope>
    <source>
        <strain evidence="8">NIOZ-UU30</strain>
    </source>
</reference>
<keyword evidence="3 6" id="KW-1133">Transmembrane helix</keyword>
<evidence type="ECO:0000313" key="8">
    <source>
        <dbReference type="EMBL" id="MBC8362622.1"/>
    </source>
</evidence>
<comment type="caution">
    <text evidence="8">The sequence shown here is derived from an EMBL/GenBank/DDBJ whole genome shotgun (WGS) entry which is preliminary data.</text>
</comment>
<dbReference type="PROSITE" id="PS50076">
    <property type="entry name" value="DNAJ_2"/>
    <property type="match status" value="1"/>
</dbReference>
<sequence length="152" mass="17764">MVRILLAFLAIAYALIPYDILPDFIVGWGWIDDLIILWLAWQFFNAQKKKRAGYQSYDNSRQAFGNERNKQHSKKKPGAESGFDESSGPIDPYTVLNIERNASPEEIKQAYRKLANQYHPDKVQHLGEEFRKLAEKRFKEIEAAYRQLTKDK</sequence>
<evidence type="ECO:0000256" key="3">
    <source>
        <dbReference type="ARBA" id="ARBA00022989"/>
    </source>
</evidence>
<evidence type="ECO:0000256" key="5">
    <source>
        <dbReference type="SAM" id="MobiDB-lite"/>
    </source>
</evidence>
<dbReference type="PANTHER" id="PTHR24074">
    <property type="entry name" value="CO-CHAPERONE PROTEIN DJLA"/>
    <property type="match status" value="1"/>
</dbReference>
<dbReference type="InterPro" id="IPR001623">
    <property type="entry name" value="DnaJ_domain"/>
</dbReference>
<dbReference type="Gene3D" id="1.10.287.110">
    <property type="entry name" value="DnaJ domain"/>
    <property type="match status" value="1"/>
</dbReference>
<evidence type="ECO:0000256" key="1">
    <source>
        <dbReference type="ARBA" id="ARBA00004127"/>
    </source>
</evidence>
<organism evidence="8 9">
    <name type="scientific">Candidatus Desulfatibia profunda</name>
    <dbReference type="NCBI Taxonomy" id="2841695"/>
    <lineage>
        <taxon>Bacteria</taxon>
        <taxon>Pseudomonadati</taxon>
        <taxon>Thermodesulfobacteriota</taxon>
        <taxon>Desulfobacteria</taxon>
        <taxon>Desulfobacterales</taxon>
        <taxon>Desulfobacterales incertae sedis</taxon>
        <taxon>Candidatus Desulfatibia</taxon>
    </lineage>
</organism>
<dbReference type="InterPro" id="IPR036869">
    <property type="entry name" value="J_dom_sf"/>
</dbReference>
<dbReference type="Proteomes" id="UP000603434">
    <property type="component" value="Unassembled WGS sequence"/>
</dbReference>
<evidence type="ECO:0000256" key="2">
    <source>
        <dbReference type="ARBA" id="ARBA00022692"/>
    </source>
</evidence>
<dbReference type="PRINTS" id="PR00625">
    <property type="entry name" value="JDOMAIN"/>
</dbReference>
<dbReference type="SUPFAM" id="SSF46565">
    <property type="entry name" value="Chaperone J-domain"/>
    <property type="match status" value="1"/>
</dbReference>
<dbReference type="GO" id="GO:0012505">
    <property type="term" value="C:endomembrane system"/>
    <property type="evidence" value="ECO:0007669"/>
    <property type="project" value="UniProtKB-SubCell"/>
</dbReference>
<protein>
    <submittedName>
        <fullName evidence="8">DnaJ domain-containing protein</fullName>
    </submittedName>
</protein>
<gene>
    <name evidence="8" type="ORF">H8E23_14650</name>
</gene>
<dbReference type="Pfam" id="PF06803">
    <property type="entry name" value="DUF1232"/>
    <property type="match status" value="1"/>
</dbReference>
<dbReference type="InterPro" id="IPR010652">
    <property type="entry name" value="DUF1232"/>
</dbReference>
<evidence type="ECO:0000313" key="9">
    <source>
        <dbReference type="Proteomes" id="UP000603434"/>
    </source>
</evidence>
<dbReference type="CDD" id="cd06257">
    <property type="entry name" value="DnaJ"/>
    <property type="match status" value="1"/>
</dbReference>
<dbReference type="EMBL" id="JACNJH010000207">
    <property type="protein sequence ID" value="MBC8362622.1"/>
    <property type="molecule type" value="Genomic_DNA"/>
</dbReference>
<keyword evidence="4 6" id="KW-0472">Membrane</keyword>
<feature type="domain" description="J" evidence="7">
    <location>
        <begin position="91"/>
        <end position="152"/>
    </location>
</feature>
<keyword evidence="2 6" id="KW-0812">Transmembrane</keyword>
<evidence type="ECO:0000259" key="7">
    <source>
        <dbReference type="PROSITE" id="PS50076"/>
    </source>
</evidence>
<name>A0A8J6NUJ5_9BACT</name>
<feature type="transmembrane region" description="Helical" evidence="6">
    <location>
        <begin position="24"/>
        <end position="44"/>
    </location>
</feature>
<evidence type="ECO:0000256" key="6">
    <source>
        <dbReference type="SAM" id="Phobius"/>
    </source>
</evidence>
<dbReference type="SMART" id="SM00271">
    <property type="entry name" value="DnaJ"/>
    <property type="match status" value="1"/>
</dbReference>
<evidence type="ECO:0000256" key="4">
    <source>
        <dbReference type="ARBA" id="ARBA00023136"/>
    </source>
</evidence>
<comment type="subcellular location">
    <subcellularLocation>
        <location evidence="1">Endomembrane system</location>
        <topology evidence="1">Multi-pass membrane protein</topology>
    </subcellularLocation>
</comment>
<feature type="region of interest" description="Disordered" evidence="5">
    <location>
        <begin position="60"/>
        <end position="92"/>
    </location>
</feature>
<proteinExistence type="predicted"/>
<dbReference type="AlphaFoldDB" id="A0A8J6NUJ5"/>
<dbReference type="InterPro" id="IPR050817">
    <property type="entry name" value="DjlA_DnaK_co-chaperone"/>
</dbReference>